<gene>
    <name evidence="2" type="ORF">GCM10009839_46430</name>
</gene>
<dbReference type="Proteomes" id="UP001500751">
    <property type="component" value="Unassembled WGS sequence"/>
</dbReference>
<name>A0ABP5G2T8_9ACTN</name>
<evidence type="ECO:0000313" key="3">
    <source>
        <dbReference type="Proteomes" id="UP001500751"/>
    </source>
</evidence>
<dbReference type="Gene3D" id="3.40.50.410">
    <property type="entry name" value="von Willebrand factor, type A domain"/>
    <property type="match status" value="1"/>
</dbReference>
<comment type="caution">
    <text evidence="2">The sequence shown here is derived from an EMBL/GenBank/DDBJ whole genome shotgun (WGS) entry which is preliminary data.</text>
</comment>
<dbReference type="RefSeq" id="WP_344667747.1">
    <property type="nucleotide sequence ID" value="NZ_BAAAQN010000028.1"/>
</dbReference>
<dbReference type="EMBL" id="BAAAQN010000028">
    <property type="protein sequence ID" value="GAA2039260.1"/>
    <property type="molecule type" value="Genomic_DNA"/>
</dbReference>
<feature type="region of interest" description="Disordered" evidence="1">
    <location>
        <begin position="273"/>
        <end position="318"/>
    </location>
</feature>
<dbReference type="InterPro" id="IPR036465">
    <property type="entry name" value="vWFA_dom_sf"/>
</dbReference>
<dbReference type="CDD" id="cd00198">
    <property type="entry name" value="vWFA"/>
    <property type="match status" value="1"/>
</dbReference>
<feature type="compositionally biased region" description="Low complexity" evidence="1">
    <location>
        <begin position="464"/>
        <end position="473"/>
    </location>
</feature>
<feature type="compositionally biased region" description="Low complexity" evidence="1">
    <location>
        <begin position="296"/>
        <end position="318"/>
    </location>
</feature>
<feature type="region of interest" description="Disordered" evidence="1">
    <location>
        <begin position="453"/>
        <end position="476"/>
    </location>
</feature>
<protein>
    <recommendedName>
        <fullName evidence="4">VWA domain-containing protein</fullName>
    </recommendedName>
</protein>
<organism evidence="2 3">
    <name type="scientific">Catenulispora yoronensis</name>
    <dbReference type="NCBI Taxonomy" id="450799"/>
    <lineage>
        <taxon>Bacteria</taxon>
        <taxon>Bacillati</taxon>
        <taxon>Actinomycetota</taxon>
        <taxon>Actinomycetes</taxon>
        <taxon>Catenulisporales</taxon>
        <taxon>Catenulisporaceae</taxon>
        <taxon>Catenulispora</taxon>
    </lineage>
</organism>
<proteinExistence type="predicted"/>
<keyword evidence="3" id="KW-1185">Reference proteome</keyword>
<evidence type="ECO:0000256" key="1">
    <source>
        <dbReference type="SAM" id="MobiDB-lite"/>
    </source>
</evidence>
<dbReference type="InterPro" id="IPR008912">
    <property type="entry name" value="Uncharacterised_CoxE"/>
</dbReference>
<reference evidence="3" key="1">
    <citation type="journal article" date="2019" name="Int. J. Syst. Evol. Microbiol.">
        <title>The Global Catalogue of Microorganisms (GCM) 10K type strain sequencing project: providing services to taxonomists for standard genome sequencing and annotation.</title>
        <authorList>
            <consortium name="The Broad Institute Genomics Platform"/>
            <consortium name="The Broad Institute Genome Sequencing Center for Infectious Disease"/>
            <person name="Wu L."/>
            <person name="Ma J."/>
        </authorList>
    </citation>
    <scope>NUCLEOTIDE SEQUENCE [LARGE SCALE GENOMIC DNA]</scope>
    <source>
        <strain evidence="3">JCM 16014</strain>
    </source>
</reference>
<evidence type="ECO:0000313" key="2">
    <source>
        <dbReference type="EMBL" id="GAA2039260.1"/>
    </source>
</evidence>
<accession>A0ABP5G2T8</accession>
<sequence>MPAHRHVDPNPPAVTDLEAEAARWEDDGGPATPQLAAARWDRERGSSEQIDAEWLRISAELTARFPMIGDREDCIVTVETPTRSGAPAAFYPTLAKVEVDREVFAGHAPATIRPARYGDEDRYPAAWGAFCHEGAHAAHTKWGVATTPDQRMTAAYAAADMLEECRAEHRHLGRRPGDLKYIRSCATDLVLEGMGSNIPDNAWSAGYAAGLILSRRDAGILEDHEVADLEAEVTKILGEDTVAELTEIWTAVRDTADDDHEAMLEHGRAWCQAVGHDPSQPDPKESEDESEDGQQPSIPGGAAPGTASGAPSGAPNGGAIKAAIGKTAAKVAATESARQRAEQAAQFAANRAAAEKIRAKKAKASRARRAEDTAKAVFAPNAGTFTPGGMSGGVAPTPVIGTRTPTTAEKAAAGKLARGLRKAAYRERVETRTSSAAPPGRLNMRAAMNRDAQRAAGATPTALPWTSTSRRATPTPPLRVGIAVDVSGSMSPLAGPIASAAWILTKAAAATDPDSRTATVAYDQSLTAITRPGRAPERATIFDATGGGHALGDAIDALDAALGLSRPGAGRLLVIASDGYYQSHERAAAAWRIKALTDAGCAVLQIAFRGGYGPFPIPGATFLVLDSPATAPDTIAKAATEAIAATR</sequence>
<dbReference type="Pfam" id="PF05762">
    <property type="entry name" value="VWA_CoxE"/>
    <property type="match status" value="1"/>
</dbReference>
<dbReference type="SUPFAM" id="SSF53300">
    <property type="entry name" value="vWA-like"/>
    <property type="match status" value="1"/>
</dbReference>
<evidence type="ECO:0008006" key="4">
    <source>
        <dbReference type="Google" id="ProtNLM"/>
    </source>
</evidence>